<sequence>MEMLDPQIGCYVHTCVLTISAEQDWESTTFLFLPQSRFVCSVQRAWSFAIYSCVLVTPADLAGAGRQQASLL</sequence>
<proteinExistence type="predicted"/>
<keyword evidence="2" id="KW-1185">Reference proteome</keyword>
<dbReference type="AlphaFoldDB" id="A0AAN9A5J8"/>
<protein>
    <submittedName>
        <fullName evidence="1">Uncharacterized protein</fullName>
    </submittedName>
</protein>
<reference evidence="1 2" key="1">
    <citation type="submission" date="2023-11" db="EMBL/GenBank/DDBJ databases">
        <title>Halocaridina rubra genome assembly.</title>
        <authorList>
            <person name="Smith C."/>
        </authorList>
    </citation>
    <scope>NUCLEOTIDE SEQUENCE [LARGE SCALE GENOMIC DNA]</scope>
    <source>
        <strain evidence="1">EP-1</strain>
        <tissue evidence="1">Whole</tissue>
    </source>
</reference>
<gene>
    <name evidence="1" type="ORF">SK128_008093</name>
</gene>
<accession>A0AAN9A5J8</accession>
<evidence type="ECO:0000313" key="2">
    <source>
        <dbReference type="Proteomes" id="UP001381693"/>
    </source>
</evidence>
<evidence type="ECO:0000313" key="1">
    <source>
        <dbReference type="EMBL" id="KAK7081486.1"/>
    </source>
</evidence>
<dbReference type="Proteomes" id="UP001381693">
    <property type="component" value="Unassembled WGS sequence"/>
</dbReference>
<comment type="caution">
    <text evidence="1">The sequence shown here is derived from an EMBL/GenBank/DDBJ whole genome shotgun (WGS) entry which is preliminary data.</text>
</comment>
<name>A0AAN9A5J8_HALRR</name>
<dbReference type="EMBL" id="JAXCGZ010004796">
    <property type="protein sequence ID" value="KAK7081486.1"/>
    <property type="molecule type" value="Genomic_DNA"/>
</dbReference>
<organism evidence="1 2">
    <name type="scientific">Halocaridina rubra</name>
    <name type="common">Hawaiian red shrimp</name>
    <dbReference type="NCBI Taxonomy" id="373956"/>
    <lineage>
        <taxon>Eukaryota</taxon>
        <taxon>Metazoa</taxon>
        <taxon>Ecdysozoa</taxon>
        <taxon>Arthropoda</taxon>
        <taxon>Crustacea</taxon>
        <taxon>Multicrustacea</taxon>
        <taxon>Malacostraca</taxon>
        <taxon>Eumalacostraca</taxon>
        <taxon>Eucarida</taxon>
        <taxon>Decapoda</taxon>
        <taxon>Pleocyemata</taxon>
        <taxon>Caridea</taxon>
        <taxon>Atyoidea</taxon>
        <taxon>Atyidae</taxon>
        <taxon>Halocaridina</taxon>
    </lineage>
</organism>